<sequence length="163" mass="18196">MYTQGAFVIVLNESQRILLVKRKDVPLWDLPGGRVDPGESAEEAAVREILEETGYNAALSAKIGVYQRPKFQDEQHLFFGSITGGQAMADGTETAGLKWVSPGRLPLFMVPNRKRQINDFKNGAQDVNVTVKDSGLLAAIDLLKRRLGKRFRSPGFKAFLLWY</sequence>
<reference evidence="5 6" key="1">
    <citation type="submission" date="2015-09" db="EMBL/GenBank/DDBJ databases">
        <title>Spore heat resistance.</title>
        <authorList>
            <person name="Boekhorst J."/>
            <person name="Berendsen E.M."/>
            <person name="Wells-Bennik M.H."/>
            <person name="Kuipers O.P."/>
        </authorList>
    </citation>
    <scope>NUCLEOTIDE SEQUENCE [LARGE SCALE GENOMIC DNA]</scope>
    <source>
        <strain evidence="5 6">B4122</strain>
    </source>
</reference>
<dbReference type="CDD" id="cd02883">
    <property type="entry name" value="NUDIX_Hydrolase"/>
    <property type="match status" value="1"/>
</dbReference>
<dbReference type="InterPro" id="IPR015797">
    <property type="entry name" value="NUDIX_hydrolase-like_dom_sf"/>
</dbReference>
<evidence type="ECO:0000313" key="6">
    <source>
        <dbReference type="Proteomes" id="UP000076442"/>
    </source>
</evidence>
<dbReference type="Proteomes" id="UP000076442">
    <property type="component" value="Unassembled WGS sequence"/>
</dbReference>
<dbReference type="InterPro" id="IPR020084">
    <property type="entry name" value="NUDIX_hydrolase_CS"/>
</dbReference>
<dbReference type="PROSITE" id="PS00893">
    <property type="entry name" value="NUDIX_BOX"/>
    <property type="match status" value="1"/>
</dbReference>
<keyword evidence="2 3" id="KW-0378">Hydrolase</keyword>
<dbReference type="InterPro" id="IPR000086">
    <property type="entry name" value="NUDIX_hydrolase_dom"/>
</dbReference>
<dbReference type="SUPFAM" id="SSF55811">
    <property type="entry name" value="Nudix"/>
    <property type="match status" value="1"/>
</dbReference>
<dbReference type="Pfam" id="PF00293">
    <property type="entry name" value="NUDIX"/>
    <property type="match status" value="1"/>
</dbReference>
<comment type="caution">
    <text evidence="5">The sequence shown here is derived from an EMBL/GenBank/DDBJ whole genome shotgun (WGS) entry which is preliminary data.</text>
</comment>
<evidence type="ECO:0000256" key="2">
    <source>
        <dbReference type="ARBA" id="ARBA00022801"/>
    </source>
</evidence>
<evidence type="ECO:0000313" key="5">
    <source>
        <dbReference type="EMBL" id="KZD94199.1"/>
    </source>
</evidence>
<dbReference type="AlphaFoldDB" id="A0AAP1E7Y0"/>
<dbReference type="RefSeq" id="WP_052476570.1">
    <property type="nucleotide sequence ID" value="NZ_JXHR01000028.1"/>
</dbReference>
<dbReference type="PANTHER" id="PTHR43046:SF2">
    <property type="entry name" value="8-OXO-DGTP DIPHOSPHATASE-RELATED"/>
    <property type="match status" value="1"/>
</dbReference>
<dbReference type="GO" id="GO:0016787">
    <property type="term" value="F:hydrolase activity"/>
    <property type="evidence" value="ECO:0007669"/>
    <property type="project" value="UniProtKB-KW"/>
</dbReference>
<protein>
    <submittedName>
        <fullName evidence="5">MutT/nudix family protein</fullName>
    </submittedName>
</protein>
<dbReference type="EMBL" id="LJZV01000003">
    <property type="protein sequence ID" value="KZD94199.1"/>
    <property type="molecule type" value="Genomic_DNA"/>
</dbReference>
<organism evidence="5 6">
    <name type="scientific">Bacillus subtilis</name>
    <dbReference type="NCBI Taxonomy" id="1423"/>
    <lineage>
        <taxon>Bacteria</taxon>
        <taxon>Bacillati</taxon>
        <taxon>Bacillota</taxon>
        <taxon>Bacilli</taxon>
        <taxon>Bacillales</taxon>
        <taxon>Bacillaceae</taxon>
        <taxon>Bacillus</taxon>
    </lineage>
</organism>
<comment type="similarity">
    <text evidence="3">Belongs to the Nudix hydrolase family.</text>
</comment>
<accession>A0AAP1E7Y0</accession>
<dbReference type="PANTHER" id="PTHR43046">
    <property type="entry name" value="GDP-MANNOSE MANNOSYL HYDROLASE"/>
    <property type="match status" value="1"/>
</dbReference>
<evidence type="ECO:0000256" key="3">
    <source>
        <dbReference type="RuleBase" id="RU003476"/>
    </source>
</evidence>
<dbReference type="Gene3D" id="3.90.79.10">
    <property type="entry name" value="Nucleoside Triphosphate Pyrophosphohydrolase"/>
    <property type="match status" value="1"/>
</dbReference>
<feature type="domain" description="Nudix hydrolase" evidence="4">
    <location>
        <begin position="1"/>
        <end position="123"/>
    </location>
</feature>
<proteinExistence type="inferred from homology"/>
<dbReference type="PROSITE" id="PS51462">
    <property type="entry name" value="NUDIX"/>
    <property type="match status" value="1"/>
</dbReference>
<name>A0AAP1E7Y0_BACIU</name>
<gene>
    <name evidence="5" type="ORF">B4122_0895</name>
</gene>
<dbReference type="InterPro" id="IPR020476">
    <property type="entry name" value="Nudix_hydrolase"/>
</dbReference>
<comment type="cofactor">
    <cofactor evidence="1">
        <name>Mg(2+)</name>
        <dbReference type="ChEBI" id="CHEBI:18420"/>
    </cofactor>
</comment>
<dbReference type="PRINTS" id="PR00502">
    <property type="entry name" value="NUDIXFAMILY"/>
</dbReference>
<evidence type="ECO:0000259" key="4">
    <source>
        <dbReference type="PROSITE" id="PS51462"/>
    </source>
</evidence>
<evidence type="ECO:0000256" key="1">
    <source>
        <dbReference type="ARBA" id="ARBA00001946"/>
    </source>
</evidence>